<dbReference type="PROSITE" id="PS51186">
    <property type="entry name" value="GNAT"/>
    <property type="match status" value="1"/>
</dbReference>
<gene>
    <name evidence="2" type="ORF">B0T23DRAFT_154934</name>
</gene>
<dbReference type="AlphaFoldDB" id="A0AAJ0MS97"/>
<name>A0AAJ0MS97_9PEZI</name>
<evidence type="ECO:0000313" key="2">
    <source>
        <dbReference type="EMBL" id="KAK3493052.1"/>
    </source>
</evidence>
<dbReference type="EMBL" id="JAULSX010000004">
    <property type="protein sequence ID" value="KAK3493052.1"/>
    <property type="molecule type" value="Genomic_DNA"/>
</dbReference>
<dbReference type="RefSeq" id="XP_062693510.1">
    <property type="nucleotide sequence ID" value="XM_062832611.1"/>
</dbReference>
<dbReference type="SUPFAM" id="SSF55729">
    <property type="entry name" value="Acyl-CoA N-acyltransferases (Nat)"/>
    <property type="match status" value="1"/>
</dbReference>
<dbReference type="Proteomes" id="UP001285908">
    <property type="component" value="Unassembled WGS sequence"/>
</dbReference>
<protein>
    <recommendedName>
        <fullName evidence="1">N-acetyltransferase domain-containing protein</fullName>
    </recommendedName>
</protein>
<evidence type="ECO:0000259" key="1">
    <source>
        <dbReference type="PROSITE" id="PS51186"/>
    </source>
</evidence>
<dbReference type="CDD" id="cd04301">
    <property type="entry name" value="NAT_SF"/>
    <property type="match status" value="1"/>
</dbReference>
<organism evidence="2 3">
    <name type="scientific">Neurospora hispaniola</name>
    <dbReference type="NCBI Taxonomy" id="588809"/>
    <lineage>
        <taxon>Eukaryota</taxon>
        <taxon>Fungi</taxon>
        <taxon>Dikarya</taxon>
        <taxon>Ascomycota</taxon>
        <taxon>Pezizomycotina</taxon>
        <taxon>Sordariomycetes</taxon>
        <taxon>Sordariomycetidae</taxon>
        <taxon>Sordariales</taxon>
        <taxon>Sordariaceae</taxon>
        <taxon>Neurospora</taxon>
    </lineage>
</organism>
<dbReference type="GeneID" id="87870233"/>
<accession>A0AAJ0MS97</accession>
<proteinExistence type="predicted"/>
<reference evidence="2 3" key="1">
    <citation type="journal article" date="2023" name="Mol. Phylogenet. Evol.">
        <title>Genome-scale phylogeny and comparative genomics of the fungal order Sordariales.</title>
        <authorList>
            <person name="Hensen N."/>
            <person name="Bonometti L."/>
            <person name="Westerberg I."/>
            <person name="Brannstrom I.O."/>
            <person name="Guillou S."/>
            <person name="Cros-Aarteil S."/>
            <person name="Calhoun S."/>
            <person name="Haridas S."/>
            <person name="Kuo A."/>
            <person name="Mondo S."/>
            <person name="Pangilinan J."/>
            <person name="Riley R."/>
            <person name="LaButti K."/>
            <person name="Andreopoulos B."/>
            <person name="Lipzen A."/>
            <person name="Chen C."/>
            <person name="Yan M."/>
            <person name="Daum C."/>
            <person name="Ng V."/>
            <person name="Clum A."/>
            <person name="Steindorff A."/>
            <person name="Ohm R.A."/>
            <person name="Martin F."/>
            <person name="Silar P."/>
            <person name="Natvig D.O."/>
            <person name="Lalanne C."/>
            <person name="Gautier V."/>
            <person name="Ament-Velasquez S.L."/>
            <person name="Kruys A."/>
            <person name="Hutchinson M.I."/>
            <person name="Powell A.J."/>
            <person name="Barry K."/>
            <person name="Miller A.N."/>
            <person name="Grigoriev I.V."/>
            <person name="Debuchy R."/>
            <person name="Gladieux P."/>
            <person name="Hiltunen Thoren M."/>
            <person name="Johannesson H."/>
        </authorList>
    </citation>
    <scope>NUCLEOTIDE SEQUENCE [LARGE SCALE GENOMIC DNA]</scope>
    <source>
        <strain evidence="2 3">FGSC 10403</strain>
    </source>
</reference>
<dbReference type="InterPro" id="IPR000182">
    <property type="entry name" value="GNAT_dom"/>
</dbReference>
<keyword evidence="3" id="KW-1185">Reference proteome</keyword>
<evidence type="ECO:0000313" key="3">
    <source>
        <dbReference type="Proteomes" id="UP001285908"/>
    </source>
</evidence>
<dbReference type="InterPro" id="IPR016181">
    <property type="entry name" value="Acyl_CoA_acyltransferase"/>
</dbReference>
<feature type="domain" description="N-acetyltransferase" evidence="1">
    <location>
        <begin position="140"/>
        <end position="240"/>
    </location>
</feature>
<comment type="caution">
    <text evidence="2">The sequence shown here is derived from an EMBL/GenBank/DDBJ whole genome shotgun (WGS) entry which is preliminary data.</text>
</comment>
<sequence length="247" mass="27246">MTASTESPSTAPSAPLADEKVAMRNTNEAVATSQLPSPPLQGRINADIFIAPASLAEDDAFVHSLTNLINEIYTDAERGFWSIDPFTRTNPAEVRSFITSGTLAIAWLPGYSRPPRIEYLLGCGRVQLLPSPSEADSRTTARFSPDPDTAIGQFGCLICRPEYRGSGVGRDLLKFAEDWTREKGGKKMQVELVVGDGWEHEEKTKLAGWYERAGYKNVKEMDLSEGIPELGPLLARKARYRVYHKAL</sequence>
<dbReference type="GO" id="GO:0016747">
    <property type="term" value="F:acyltransferase activity, transferring groups other than amino-acyl groups"/>
    <property type="evidence" value="ECO:0007669"/>
    <property type="project" value="InterPro"/>
</dbReference>
<dbReference type="Gene3D" id="3.40.630.30">
    <property type="match status" value="1"/>
</dbReference>
<dbReference type="Pfam" id="PF13508">
    <property type="entry name" value="Acetyltransf_7"/>
    <property type="match status" value="1"/>
</dbReference>